<comment type="pathway">
    <text evidence="2">Glycan metabolism.</text>
</comment>
<evidence type="ECO:0000256" key="12">
    <source>
        <dbReference type="ARBA" id="ARBA00023277"/>
    </source>
</evidence>
<gene>
    <name evidence="15" type="primary">LOC100795625</name>
    <name evidence="14" type="ORF">GLYMA_02G110800</name>
</gene>
<keyword evidence="5" id="KW-0808">Transferase</keyword>
<dbReference type="RefSeq" id="XP_014621969.1">
    <property type="nucleotide sequence ID" value="XM_014766483.3"/>
</dbReference>
<dbReference type="InterPro" id="IPR024709">
    <property type="entry name" value="FucosylTrfase_pln"/>
</dbReference>
<evidence type="ECO:0000256" key="6">
    <source>
        <dbReference type="ARBA" id="ARBA00022692"/>
    </source>
</evidence>
<evidence type="ECO:0000313" key="14">
    <source>
        <dbReference type="EMBL" id="KRH70784.1"/>
    </source>
</evidence>
<evidence type="ECO:0000256" key="3">
    <source>
        <dbReference type="ARBA" id="ARBA00007737"/>
    </source>
</evidence>
<dbReference type="PANTHER" id="PTHR31741:SF82">
    <property type="entry name" value="O-FUCOSYLTRANSFERASE FAMILY PROTEIN"/>
    <property type="match status" value="1"/>
</dbReference>
<dbReference type="AlphaFoldDB" id="K7K7P4"/>
<protein>
    <recommendedName>
        <fullName evidence="13">O-fucosyltransferase family protein</fullName>
    </recommendedName>
</protein>
<dbReference type="Proteomes" id="UP000008827">
    <property type="component" value="Chromosome 2"/>
</dbReference>
<evidence type="ECO:0000256" key="1">
    <source>
        <dbReference type="ARBA" id="ARBA00004606"/>
    </source>
</evidence>
<keyword evidence="7" id="KW-0735">Signal-anchor</keyword>
<evidence type="ECO:0000256" key="5">
    <source>
        <dbReference type="ARBA" id="ARBA00022679"/>
    </source>
</evidence>
<evidence type="ECO:0000313" key="15">
    <source>
        <dbReference type="EnsemblPlants" id="KRH70784"/>
    </source>
</evidence>
<keyword evidence="4" id="KW-0328">Glycosyltransferase</keyword>
<dbReference type="ExpressionAtlas" id="K7K7P4">
    <property type="expression patterns" value="baseline and differential"/>
</dbReference>
<evidence type="ECO:0000256" key="11">
    <source>
        <dbReference type="ARBA" id="ARBA00023253"/>
    </source>
</evidence>
<dbReference type="CDD" id="cd11299">
    <property type="entry name" value="O-FucT_plant"/>
    <property type="match status" value="1"/>
</dbReference>
<dbReference type="PIRSF" id="PIRSF009360">
    <property type="entry name" value="UCP009360"/>
    <property type="match status" value="1"/>
</dbReference>
<dbReference type="PANTHER" id="PTHR31741">
    <property type="entry name" value="OS02G0726500 PROTEIN-RELATED"/>
    <property type="match status" value="1"/>
</dbReference>
<dbReference type="OrthoDB" id="1874781at2759"/>
<dbReference type="GeneID" id="100795625"/>
<proteinExistence type="inferred from homology"/>
<accession>K7K7P4</accession>
<dbReference type="GO" id="GO:0016757">
    <property type="term" value="F:glycosyltransferase activity"/>
    <property type="evidence" value="ECO:0007669"/>
    <property type="project" value="UniProtKB-KW"/>
</dbReference>
<keyword evidence="12" id="KW-0119">Carbohydrate metabolism</keyword>
<reference evidence="15" key="2">
    <citation type="submission" date="2018-02" db="UniProtKB">
        <authorList>
            <consortium name="EnsemblPlants"/>
        </authorList>
    </citation>
    <scope>IDENTIFICATION</scope>
    <source>
        <strain evidence="15">Williams 82</strain>
    </source>
</reference>
<comment type="similarity">
    <text evidence="3">Belongs to the glycosyltransferase GT106 family.</text>
</comment>
<dbReference type="GO" id="GO:0016020">
    <property type="term" value="C:membrane"/>
    <property type="evidence" value="ECO:0007669"/>
    <property type="project" value="UniProtKB-SubCell"/>
</dbReference>
<dbReference type="Pfam" id="PF10250">
    <property type="entry name" value="O-FucT"/>
    <property type="match status" value="1"/>
</dbReference>
<sequence>MEVRSEGIQVRCDKLQSSVIPRTRLRVWFIRVCSSIVVWTCLVQLMTVSELWHSHLISGITNGIYHIAQVQLPIQGDNGVAQSPPVVLPPRNYTSNGFLRVSCNGGLNQMRAAICDMVTVARFLNLTLVVPELDKTSFWADPSNFEDIFDVKHFIDSLRDEVRIVKRVPKKFSSKHGFSTLEMPPVSWSNEKYYLEQALKFTPQIENLGHKLIQMLHEKGSFVALHLRYEMDMLAFSGCTCGCTDKEAEELKQLRYAFPWWREKEIVSDERRSQGLCPLTPEEAALVLRALGFGRETQIYIAAGEIYGGERRLAQLRASFPQIVKKDTLLTWDDLRQFQNHSSQMAALDFMVSEASNTFVPTYDGNMAKLVEGHRRYSGFKRTILLDRKKVVELVDMHQNGTLSWIEFADAVRRVHETRIAQPTRRRVILDKPKEEDYFYANPHECLCEENNCDDLLGPHNSSQVSS</sequence>
<evidence type="ECO:0000256" key="4">
    <source>
        <dbReference type="ARBA" id="ARBA00022676"/>
    </source>
</evidence>
<dbReference type="Gramene" id="KRH70784">
    <property type="protein sequence ID" value="KRH70784"/>
    <property type="gene ID" value="GLYMA_02G110800"/>
</dbReference>
<evidence type="ECO:0000256" key="8">
    <source>
        <dbReference type="ARBA" id="ARBA00022989"/>
    </source>
</evidence>
<keyword evidence="16" id="KW-1185">Reference proteome</keyword>
<keyword evidence="10" id="KW-0325">Glycoprotein</keyword>
<evidence type="ECO:0000256" key="10">
    <source>
        <dbReference type="ARBA" id="ARBA00023180"/>
    </source>
</evidence>
<dbReference type="EnsemblPlants" id="KRH70784">
    <property type="protein sequence ID" value="KRH70784"/>
    <property type="gene ID" value="GLYMA_02G110800"/>
</dbReference>
<keyword evidence="6" id="KW-0812">Transmembrane</keyword>
<reference evidence="14 15" key="1">
    <citation type="journal article" date="2010" name="Nature">
        <title>Genome sequence of the palaeopolyploid soybean.</title>
        <authorList>
            <person name="Schmutz J."/>
            <person name="Cannon S.B."/>
            <person name="Schlueter J."/>
            <person name="Ma J."/>
            <person name="Mitros T."/>
            <person name="Nelson W."/>
            <person name="Hyten D.L."/>
            <person name="Song Q."/>
            <person name="Thelen J.J."/>
            <person name="Cheng J."/>
            <person name="Xu D."/>
            <person name="Hellsten U."/>
            <person name="May G.D."/>
            <person name="Yu Y."/>
            <person name="Sakurai T."/>
            <person name="Umezawa T."/>
            <person name="Bhattacharyya M.K."/>
            <person name="Sandhu D."/>
            <person name="Valliyodan B."/>
            <person name="Lindquist E."/>
            <person name="Peto M."/>
            <person name="Grant D."/>
            <person name="Shu S."/>
            <person name="Goodstein D."/>
            <person name="Barry K."/>
            <person name="Futrell-Griggs M."/>
            <person name="Abernathy B."/>
            <person name="Du J."/>
            <person name="Tian Z."/>
            <person name="Zhu L."/>
            <person name="Gill N."/>
            <person name="Joshi T."/>
            <person name="Libault M."/>
            <person name="Sethuraman A."/>
            <person name="Zhang X.-C."/>
            <person name="Shinozaki K."/>
            <person name="Nguyen H.T."/>
            <person name="Wing R.A."/>
            <person name="Cregan P."/>
            <person name="Specht J."/>
            <person name="Grimwood J."/>
            <person name="Rokhsar D."/>
            <person name="Stacey G."/>
            <person name="Shoemaker R.C."/>
            <person name="Jackson S.A."/>
        </authorList>
    </citation>
    <scope>NUCLEOTIDE SEQUENCE</scope>
    <source>
        <strain evidence="15">cv. Williams 82</strain>
        <tissue evidence="14">Callus</tissue>
    </source>
</reference>
<organism evidence="14">
    <name type="scientific">Glycine max</name>
    <name type="common">Soybean</name>
    <name type="synonym">Glycine hispida</name>
    <dbReference type="NCBI Taxonomy" id="3847"/>
    <lineage>
        <taxon>Eukaryota</taxon>
        <taxon>Viridiplantae</taxon>
        <taxon>Streptophyta</taxon>
        <taxon>Embryophyta</taxon>
        <taxon>Tracheophyta</taxon>
        <taxon>Spermatophyta</taxon>
        <taxon>Magnoliopsida</taxon>
        <taxon>eudicotyledons</taxon>
        <taxon>Gunneridae</taxon>
        <taxon>Pentapetalae</taxon>
        <taxon>rosids</taxon>
        <taxon>fabids</taxon>
        <taxon>Fabales</taxon>
        <taxon>Fabaceae</taxon>
        <taxon>Papilionoideae</taxon>
        <taxon>50 kb inversion clade</taxon>
        <taxon>NPAAA clade</taxon>
        <taxon>indigoferoid/millettioid clade</taxon>
        <taxon>Phaseoleae</taxon>
        <taxon>Glycine</taxon>
        <taxon>Glycine subgen. Soja</taxon>
    </lineage>
</organism>
<keyword evidence="8" id="KW-1133">Transmembrane helix</keyword>
<dbReference type="InterPro" id="IPR019378">
    <property type="entry name" value="GDP-Fuc_O-FucTrfase"/>
</dbReference>
<dbReference type="FunFam" id="3.40.50.11350:FF:000011">
    <property type="entry name" value="O-fucosyltransferase 28"/>
    <property type="match status" value="1"/>
</dbReference>
<evidence type="ECO:0000256" key="13">
    <source>
        <dbReference type="ARBA" id="ARBA00030350"/>
    </source>
</evidence>
<evidence type="ECO:0000256" key="7">
    <source>
        <dbReference type="ARBA" id="ARBA00022968"/>
    </source>
</evidence>
<keyword evidence="9" id="KW-0472">Membrane</keyword>
<dbReference type="GO" id="GO:0006004">
    <property type="term" value="P:fucose metabolic process"/>
    <property type="evidence" value="ECO:0007669"/>
    <property type="project" value="UniProtKB-KW"/>
</dbReference>
<comment type="subcellular location">
    <subcellularLocation>
        <location evidence="1">Membrane</location>
        <topology evidence="1">Single-pass type II membrane protein</topology>
    </subcellularLocation>
</comment>
<reference evidence="14" key="3">
    <citation type="submission" date="2018-07" db="EMBL/GenBank/DDBJ databases">
        <title>WGS assembly of Glycine max.</title>
        <authorList>
            <person name="Schmutz J."/>
            <person name="Cannon S."/>
            <person name="Schlueter J."/>
            <person name="Ma J."/>
            <person name="Mitros T."/>
            <person name="Nelson W."/>
            <person name="Hyten D."/>
            <person name="Song Q."/>
            <person name="Thelen J."/>
            <person name="Cheng J."/>
            <person name="Xu D."/>
            <person name="Hellsten U."/>
            <person name="May G."/>
            <person name="Yu Y."/>
            <person name="Sakurai T."/>
            <person name="Umezawa T."/>
            <person name="Bhattacharyya M."/>
            <person name="Sandhu D."/>
            <person name="Valliyodan B."/>
            <person name="Lindquist E."/>
            <person name="Peto M."/>
            <person name="Grant D."/>
            <person name="Shu S."/>
            <person name="Goodstein D."/>
            <person name="Barry K."/>
            <person name="Futrell-Griggs M."/>
            <person name="Abernathy B."/>
            <person name="Du J."/>
            <person name="Tian Z."/>
            <person name="Zhu L."/>
            <person name="Gill N."/>
            <person name="Joshi T."/>
            <person name="Libault M."/>
            <person name="Sethuraman A."/>
            <person name="Zhang X."/>
            <person name="Shinozaki K."/>
            <person name="Nguyen H."/>
            <person name="Wing R."/>
            <person name="Cregan P."/>
            <person name="Specht J."/>
            <person name="Grimwood J."/>
            <person name="Rokhsar D."/>
            <person name="Stacey G."/>
            <person name="Shoemaker R."/>
            <person name="Jackson S."/>
        </authorList>
    </citation>
    <scope>NUCLEOTIDE SEQUENCE</scope>
    <source>
        <tissue evidence="14">Callus</tissue>
    </source>
</reference>
<evidence type="ECO:0000256" key="2">
    <source>
        <dbReference type="ARBA" id="ARBA00004881"/>
    </source>
</evidence>
<evidence type="ECO:0000313" key="16">
    <source>
        <dbReference type="Proteomes" id="UP000008827"/>
    </source>
</evidence>
<keyword evidence="11" id="KW-0294">Fucose metabolism</keyword>
<name>K7K7P4_SOYBN</name>
<evidence type="ECO:0000256" key="9">
    <source>
        <dbReference type="ARBA" id="ARBA00023136"/>
    </source>
</evidence>
<dbReference type="EMBL" id="CM000835">
    <property type="protein sequence ID" value="KRH70784.1"/>
    <property type="molecule type" value="Genomic_DNA"/>
</dbReference>